<dbReference type="EMBL" id="JBDLBR010000006">
    <property type="protein sequence ID" value="MEN7538609.1"/>
    <property type="molecule type" value="Genomic_DNA"/>
</dbReference>
<keyword evidence="1" id="KW-0732">Signal</keyword>
<keyword evidence="3" id="KW-1185">Reference proteome</keyword>
<feature type="chain" id="PRO_5045531569" evidence="1">
    <location>
        <begin position="16"/>
        <end position="91"/>
    </location>
</feature>
<organism evidence="2 3">
    <name type="scientific">Aurantiacibacter flavus</name>
    <dbReference type="NCBI Taxonomy" id="3145232"/>
    <lineage>
        <taxon>Bacteria</taxon>
        <taxon>Pseudomonadati</taxon>
        <taxon>Pseudomonadota</taxon>
        <taxon>Alphaproteobacteria</taxon>
        <taxon>Sphingomonadales</taxon>
        <taxon>Erythrobacteraceae</taxon>
        <taxon>Aurantiacibacter</taxon>
    </lineage>
</organism>
<gene>
    <name evidence="2" type="ORF">ABDJ38_15630</name>
</gene>
<evidence type="ECO:0000313" key="3">
    <source>
        <dbReference type="Proteomes" id="UP001484535"/>
    </source>
</evidence>
<evidence type="ECO:0000313" key="2">
    <source>
        <dbReference type="EMBL" id="MEN7538609.1"/>
    </source>
</evidence>
<accession>A0ABV0D0F4</accession>
<comment type="caution">
    <text evidence="2">The sequence shown here is derived from an EMBL/GenBank/DDBJ whole genome shotgun (WGS) entry which is preliminary data.</text>
</comment>
<dbReference type="RefSeq" id="WP_346786067.1">
    <property type="nucleotide sequence ID" value="NZ_JBDLBR010000006.1"/>
</dbReference>
<reference evidence="2 3" key="1">
    <citation type="submission" date="2024-05" db="EMBL/GenBank/DDBJ databases">
        <authorList>
            <person name="Park S."/>
        </authorList>
    </citation>
    <scope>NUCLEOTIDE SEQUENCE [LARGE SCALE GENOMIC DNA]</scope>
    <source>
        <strain evidence="2 3">DGU5</strain>
    </source>
</reference>
<feature type="signal peptide" evidence="1">
    <location>
        <begin position="1"/>
        <end position="15"/>
    </location>
</feature>
<dbReference type="Pfam" id="PF11720">
    <property type="entry name" value="Inhibitor_I78"/>
    <property type="match status" value="1"/>
</dbReference>
<evidence type="ECO:0000256" key="1">
    <source>
        <dbReference type="SAM" id="SignalP"/>
    </source>
</evidence>
<name>A0ABV0D0F4_9SPHN</name>
<dbReference type="Proteomes" id="UP001484535">
    <property type="component" value="Unassembled WGS sequence"/>
</dbReference>
<dbReference type="Gene3D" id="3.30.10.10">
    <property type="entry name" value="Trypsin Inhibitor V, subunit A"/>
    <property type="match status" value="1"/>
</dbReference>
<dbReference type="PROSITE" id="PS51257">
    <property type="entry name" value="PROKAR_LIPOPROTEIN"/>
    <property type="match status" value="1"/>
</dbReference>
<dbReference type="InterPro" id="IPR021719">
    <property type="entry name" value="Prot_inh_I78"/>
</dbReference>
<sequence length="91" mass="9773">MRAYILTLVALPLLAACTSVPEQPDTCDAGPAQSYLGEPYSEALGQQLQELTGATILRAVHEGDPVTMDFRPERLTVVWNDAGQIVKISCG</sequence>
<proteinExistence type="predicted"/>
<protein>
    <submittedName>
        <fullName evidence="2">I78 family peptidase inhibitor</fullName>
    </submittedName>
</protein>